<dbReference type="EMBL" id="FUXU01000129">
    <property type="protein sequence ID" value="SKA70486.1"/>
    <property type="molecule type" value="Genomic_DNA"/>
</dbReference>
<protein>
    <submittedName>
        <fullName evidence="1">Outer membrane protein TolC</fullName>
    </submittedName>
</protein>
<accession>A0A1T4VZS0</accession>
<dbReference type="Gene3D" id="1.20.1600.10">
    <property type="entry name" value="Outer membrane efflux proteins (OEP)"/>
    <property type="match status" value="1"/>
</dbReference>
<dbReference type="SUPFAM" id="SSF56954">
    <property type="entry name" value="Outer membrane efflux proteins (OEP)"/>
    <property type="match status" value="1"/>
</dbReference>
<name>A0A1T4VZS0_9GAMM</name>
<reference evidence="2" key="1">
    <citation type="submission" date="2017-02" db="EMBL/GenBank/DDBJ databases">
        <authorList>
            <person name="Varghese N."/>
            <person name="Submissions S."/>
        </authorList>
    </citation>
    <scope>NUCLEOTIDE SEQUENCE [LARGE SCALE GENOMIC DNA]</scope>
    <source>
        <strain evidence="2">DSM 22720</strain>
    </source>
</reference>
<evidence type="ECO:0000313" key="1">
    <source>
        <dbReference type="EMBL" id="SKA70486.1"/>
    </source>
</evidence>
<gene>
    <name evidence="1" type="ORF">SAMN02745132_04576</name>
</gene>
<organism evidence="1 2">
    <name type="scientific">Enterovibrio nigricans DSM 22720</name>
    <dbReference type="NCBI Taxonomy" id="1121868"/>
    <lineage>
        <taxon>Bacteria</taxon>
        <taxon>Pseudomonadati</taxon>
        <taxon>Pseudomonadota</taxon>
        <taxon>Gammaproteobacteria</taxon>
        <taxon>Vibrionales</taxon>
        <taxon>Vibrionaceae</taxon>
        <taxon>Enterovibrio</taxon>
    </lineage>
</organism>
<dbReference type="Proteomes" id="UP000190162">
    <property type="component" value="Unassembled WGS sequence"/>
</dbReference>
<proteinExistence type="predicted"/>
<evidence type="ECO:0000313" key="2">
    <source>
        <dbReference type="Proteomes" id="UP000190162"/>
    </source>
</evidence>
<dbReference type="GO" id="GO:0015562">
    <property type="term" value="F:efflux transmembrane transporter activity"/>
    <property type="evidence" value="ECO:0007669"/>
    <property type="project" value="InterPro"/>
</dbReference>
<sequence length="444" mass="50718">MRVISILLLSSLMYSCTGLDESLYVADSSYFSYESEALIPSHFSNNVDGILRIRNYIDNVKFIKIYEHVISNSSNVRIKELEADIKKLSNNSNSLASFPTLGIGVSTSISKKDSINSYYGSLSTDTSLNSIVSKLSESSKSDILSKIKAVNLSIVSSHVFSDLSKIVYDIEEIDKTSTILGGIIILQREKAEIIELLFHKGKVAESKWLDSIRDVNLTEYELDKKNQRRKQILYKLKMDSGLELKEGDYFFDISESSPLLSGFSFYHIANSNEVKLKEFEMALSYTDARNANLLFIPEVSISIGTDFLEVIQNITMSSFLNSISVAFPLDFSDKINMKESRIKTYRKSVYEYKKSLYEGVLKLSKAYFDYSESRSNYLYSLEQMKVRESESKKIALKYQFGSISYLDFLDFSIDTLRKENITHEDKRAFNNKRVDLLLEAGYEF</sequence>
<dbReference type="AlphaFoldDB" id="A0A1T4VZS0"/>
<keyword evidence="2" id="KW-1185">Reference proteome</keyword>
<dbReference type="PROSITE" id="PS51257">
    <property type="entry name" value="PROKAR_LIPOPROTEIN"/>
    <property type="match status" value="1"/>
</dbReference>